<dbReference type="RefSeq" id="WP_171267513.1">
    <property type="nucleotide sequence ID" value="NZ_CP039543.1"/>
</dbReference>
<gene>
    <name evidence="1" type="ORF">E8L03_12335</name>
</gene>
<dbReference type="EMBL" id="CP039543">
    <property type="protein sequence ID" value="QJT09672.1"/>
    <property type="molecule type" value="Genomic_DNA"/>
</dbReference>
<protein>
    <submittedName>
        <fullName evidence="1">Uncharacterized protein</fullName>
    </submittedName>
</protein>
<reference evidence="1 2" key="1">
    <citation type="submission" date="2019-04" db="EMBL/GenBank/DDBJ databases">
        <title>Isolation and culture of sulfate reducing bacteria from the cold seep of the South China Sea.</title>
        <authorList>
            <person name="Sun C."/>
            <person name="Liu R."/>
        </authorList>
    </citation>
    <scope>NUCLEOTIDE SEQUENCE [LARGE SCALE GENOMIC DNA]</scope>
    <source>
        <strain evidence="1 2">CS1</strain>
    </source>
</reference>
<evidence type="ECO:0000313" key="2">
    <source>
        <dbReference type="Proteomes" id="UP000503251"/>
    </source>
</evidence>
<evidence type="ECO:0000313" key="1">
    <source>
        <dbReference type="EMBL" id="QJT09672.1"/>
    </source>
</evidence>
<proteinExistence type="predicted"/>
<accession>A0ABX6NIW6</accession>
<sequence length="106" mass="12477">MEWKPATEAELWNIINESYDRMTPEQRKIWEMIKIPPQKWRQEPYGNKGGGFWVVAIVGSIAIWFNDIEDGFNQSTFSCFGSIDEYSCNQDELELQVQNIINQIRD</sequence>
<organism evidence="1 2">
    <name type="scientific">Oceanidesulfovibrio marinus</name>
    <dbReference type="NCBI Taxonomy" id="370038"/>
    <lineage>
        <taxon>Bacteria</taxon>
        <taxon>Pseudomonadati</taxon>
        <taxon>Thermodesulfobacteriota</taxon>
        <taxon>Desulfovibrionia</taxon>
        <taxon>Desulfovibrionales</taxon>
        <taxon>Desulfovibrionaceae</taxon>
        <taxon>Oceanidesulfovibrio</taxon>
    </lineage>
</organism>
<name>A0ABX6NIW6_9BACT</name>
<dbReference type="Proteomes" id="UP000503251">
    <property type="component" value="Chromosome"/>
</dbReference>
<keyword evidence="2" id="KW-1185">Reference proteome</keyword>